<dbReference type="PANTHER" id="PTHR42940:SF8">
    <property type="entry name" value="VACUOLAR PROTEIN SORTING-ASSOCIATED PROTEIN 11"/>
    <property type="match status" value="1"/>
</dbReference>
<keyword evidence="4" id="KW-0560">Oxidoreductase</keyword>
<dbReference type="GO" id="GO:0004022">
    <property type="term" value="F:alcohol dehydrogenase (NAD+) activity"/>
    <property type="evidence" value="ECO:0007669"/>
    <property type="project" value="TreeGrafter"/>
</dbReference>
<dbReference type="EMBL" id="CVMT01000012">
    <property type="protein sequence ID" value="CRG92309.1"/>
    <property type="molecule type" value="Genomic_DNA"/>
</dbReference>
<evidence type="ECO:0000256" key="5">
    <source>
        <dbReference type="SAM" id="Phobius"/>
    </source>
</evidence>
<comment type="cofactor">
    <cofactor evidence="1">
        <name>Zn(2+)</name>
        <dbReference type="ChEBI" id="CHEBI:29105"/>
    </cofactor>
</comment>
<evidence type="ECO:0000256" key="4">
    <source>
        <dbReference type="ARBA" id="ARBA00023002"/>
    </source>
</evidence>
<dbReference type="GO" id="GO:0046872">
    <property type="term" value="F:metal ion binding"/>
    <property type="evidence" value="ECO:0007669"/>
    <property type="project" value="UniProtKB-KW"/>
</dbReference>
<evidence type="ECO:0000256" key="2">
    <source>
        <dbReference type="ARBA" id="ARBA00022723"/>
    </source>
</evidence>
<sequence>MVALPLQLTYPKHKMVSPHTNTCRDLSRECDRRGQGKLLSGLHGQEYAEVTHISRQDLGKDILPVITLPAMKVLATWFRATIRLKLAAQSAYDTLDIHAAFVTIAAAVFLNHVLVRLTYRRIIMAPSKKYVFEMASDISPAVYTVALCSGSAALRAVRVANVRPYDVVVVVGIAGAIGHLSGLILKKANGAKVIGVDLAWKLASLPPRCDEYCDRTLAMPDVKDQTLRLKFLCEIRELCNELRRTSSCPRLADAVINTATSADAFLGLHEVVCDGGYIVCVGVPRGDANISIPVAAIVERHLTIRGTLMGSPRESYEVMEYIRSGLIKPVITQIGLQDVPSSMDKIFNSGGFGKTVVRVNGPLASTSSSLSETLSA</sequence>
<dbReference type="PANTHER" id="PTHR42940">
    <property type="entry name" value="ALCOHOL DEHYDROGENASE 1-RELATED"/>
    <property type="match status" value="1"/>
</dbReference>
<evidence type="ECO:0000313" key="8">
    <source>
        <dbReference type="Proteomes" id="UP000054383"/>
    </source>
</evidence>
<dbReference type="InterPro" id="IPR013149">
    <property type="entry name" value="ADH-like_C"/>
</dbReference>
<keyword evidence="8" id="KW-1185">Reference proteome</keyword>
<dbReference type="OrthoDB" id="1879366at2759"/>
<protein>
    <recommendedName>
        <fullName evidence="6">Alcohol dehydrogenase-like C-terminal domain-containing protein</fullName>
    </recommendedName>
</protein>
<dbReference type="Gene3D" id="3.90.180.10">
    <property type="entry name" value="Medium-chain alcohol dehydrogenases, catalytic domain"/>
    <property type="match status" value="1"/>
</dbReference>
<keyword evidence="2" id="KW-0479">Metal-binding</keyword>
<name>A0A0U1M9U5_TALIS</name>
<keyword evidence="3" id="KW-0862">Zinc</keyword>
<dbReference type="Proteomes" id="UP000054383">
    <property type="component" value="Unassembled WGS sequence"/>
</dbReference>
<feature type="domain" description="Alcohol dehydrogenase-like C-terminal" evidence="6">
    <location>
        <begin position="176"/>
        <end position="321"/>
    </location>
</feature>
<dbReference type="Gene3D" id="3.40.50.720">
    <property type="entry name" value="NAD(P)-binding Rossmann-like Domain"/>
    <property type="match status" value="1"/>
</dbReference>
<keyword evidence="5" id="KW-1133">Transmembrane helix</keyword>
<dbReference type="Pfam" id="PF00107">
    <property type="entry name" value="ADH_zinc_N"/>
    <property type="match status" value="1"/>
</dbReference>
<dbReference type="InterPro" id="IPR036291">
    <property type="entry name" value="NAD(P)-bd_dom_sf"/>
</dbReference>
<dbReference type="GO" id="GO:0005737">
    <property type="term" value="C:cytoplasm"/>
    <property type="evidence" value="ECO:0007669"/>
    <property type="project" value="TreeGrafter"/>
</dbReference>
<keyword evidence="5" id="KW-0812">Transmembrane</keyword>
<dbReference type="STRING" id="28573.A0A0U1M9U5"/>
<feature type="transmembrane region" description="Helical" evidence="5">
    <location>
        <begin position="167"/>
        <end position="185"/>
    </location>
</feature>
<dbReference type="SUPFAM" id="SSF51735">
    <property type="entry name" value="NAD(P)-binding Rossmann-fold domains"/>
    <property type="match status" value="1"/>
</dbReference>
<gene>
    <name evidence="7" type="ORF">PISL3812_09366</name>
</gene>
<evidence type="ECO:0000313" key="7">
    <source>
        <dbReference type="EMBL" id="CRG92309.1"/>
    </source>
</evidence>
<evidence type="ECO:0000259" key="6">
    <source>
        <dbReference type="Pfam" id="PF00107"/>
    </source>
</evidence>
<feature type="transmembrane region" description="Helical" evidence="5">
    <location>
        <begin position="100"/>
        <end position="119"/>
    </location>
</feature>
<accession>A0A0U1M9U5</accession>
<dbReference type="AlphaFoldDB" id="A0A0U1M9U5"/>
<proteinExistence type="predicted"/>
<evidence type="ECO:0000256" key="1">
    <source>
        <dbReference type="ARBA" id="ARBA00001947"/>
    </source>
</evidence>
<reference evidence="7 8" key="1">
    <citation type="submission" date="2015-04" db="EMBL/GenBank/DDBJ databases">
        <authorList>
            <person name="Syromyatnikov M.Y."/>
            <person name="Popov V.N."/>
        </authorList>
    </citation>
    <scope>NUCLEOTIDE SEQUENCE [LARGE SCALE GENOMIC DNA]</scope>
    <source>
        <strain evidence="7">WF-38-12</strain>
    </source>
</reference>
<keyword evidence="5" id="KW-0472">Membrane</keyword>
<evidence type="ECO:0000256" key="3">
    <source>
        <dbReference type="ARBA" id="ARBA00022833"/>
    </source>
</evidence>
<organism evidence="7 8">
    <name type="scientific">Talaromyces islandicus</name>
    <name type="common">Penicillium islandicum</name>
    <dbReference type="NCBI Taxonomy" id="28573"/>
    <lineage>
        <taxon>Eukaryota</taxon>
        <taxon>Fungi</taxon>
        <taxon>Dikarya</taxon>
        <taxon>Ascomycota</taxon>
        <taxon>Pezizomycotina</taxon>
        <taxon>Eurotiomycetes</taxon>
        <taxon>Eurotiomycetidae</taxon>
        <taxon>Eurotiales</taxon>
        <taxon>Trichocomaceae</taxon>
        <taxon>Talaromyces</taxon>
        <taxon>Talaromyces sect. Islandici</taxon>
    </lineage>
</organism>